<dbReference type="GeneID" id="18815461"/>
<dbReference type="GO" id="GO:0036297">
    <property type="term" value="P:interstrand cross-link repair"/>
    <property type="evidence" value="ECO:0007669"/>
    <property type="project" value="TreeGrafter"/>
</dbReference>
<comment type="similarity">
    <text evidence="1">Belongs to the EXO5 family.</text>
</comment>
<sequence>MSSDHEFDAYDLSEFTEEDLACFDVQTATKFKRSPTHDSGEQTTATASTTDGSRPATAHSGGPAVIIAIEQSDDPNVDVVEASSSHSQSNSNTLGPSALKPFQRRTSSFTCRSPYQSHREWRGTFSVTDLVGPTWCEVQFDYGLRQMRDKRLEQRPKSFTTGSGKVITVKDNVAAQNDRIITRGKSVHSQLEREVHPVIMKIITQTEEERWGLRLHNLTVGLEEVVHLGKTRELPVFGILQNEVVIGVIDEIVKCIDKKIMGTIDAKHTTASPFTSPVKKKQRRTISPSQPQLSTISIKPSSSTKPGPSEYIDDEGTSLGDLTPMEIRTEASKVLSPQSFTLHVLDTKTRRTNSLPLDGDTYASKLQLMLYFQLLYSLISPEIMDFPALWTRLRLNPSQPFSRKFIQDIGWSSSVSQPTTSVNLDCFVERWWKTVQTAKQDAGLRGIDRELQIVYRPQLKDTHSMRKEMDKGKDRMNAIAVQEEFDVARAVEESLQELFEAEGNTSKVSTTMHRPVIAGKGSNDERYLELYASKGKEELPKQLEEDPELAWALHESLVSAGRKPVSDAATYLQDSNGISTPTTRSLSPVVQADVPAITILGTKEFNMDESMLDSHLTDVLKWWHGQRPARGVEIAHSHRCFTCEYRDGCEWRELKANEAAEILKESKRTWNSDAREI</sequence>
<dbReference type="KEGG" id="sla:SERLADRAFT_441000"/>
<accession>F8P579</accession>
<feature type="compositionally biased region" description="Polar residues" evidence="2">
    <location>
        <begin position="41"/>
        <end position="52"/>
    </location>
</feature>
<evidence type="ECO:0000313" key="3">
    <source>
        <dbReference type="EMBL" id="EGO21766.1"/>
    </source>
</evidence>
<gene>
    <name evidence="3" type="ORF">SERLADRAFT_441000</name>
</gene>
<dbReference type="Pfam" id="PF09810">
    <property type="entry name" value="Exo5"/>
    <property type="match status" value="2"/>
</dbReference>
<dbReference type="PANTHER" id="PTHR14464:SF4">
    <property type="entry name" value="EXONUCLEASE V"/>
    <property type="match status" value="1"/>
</dbReference>
<evidence type="ECO:0000256" key="1">
    <source>
        <dbReference type="ARBA" id="ARBA00009797"/>
    </source>
</evidence>
<dbReference type="Proteomes" id="UP000008064">
    <property type="component" value="Unassembled WGS sequence"/>
</dbReference>
<dbReference type="EMBL" id="GL945438">
    <property type="protein sequence ID" value="EGO21766.1"/>
    <property type="molecule type" value="Genomic_DNA"/>
</dbReference>
<feature type="region of interest" description="Disordered" evidence="2">
    <location>
        <begin position="79"/>
        <end position="100"/>
    </location>
</feature>
<dbReference type="GO" id="GO:0005634">
    <property type="term" value="C:nucleus"/>
    <property type="evidence" value="ECO:0007669"/>
    <property type="project" value="TreeGrafter"/>
</dbReference>
<dbReference type="GO" id="GO:0045145">
    <property type="term" value="F:single-stranded DNA 5'-3' DNA exonuclease activity"/>
    <property type="evidence" value="ECO:0007669"/>
    <property type="project" value="InterPro"/>
</dbReference>
<dbReference type="GO" id="GO:0005739">
    <property type="term" value="C:mitochondrion"/>
    <property type="evidence" value="ECO:0007669"/>
    <property type="project" value="TreeGrafter"/>
</dbReference>
<feature type="region of interest" description="Disordered" evidence="2">
    <location>
        <begin position="269"/>
        <end position="320"/>
    </location>
</feature>
<dbReference type="InterPro" id="IPR019190">
    <property type="entry name" value="EXOV"/>
</dbReference>
<dbReference type="HOGENOM" id="CLU_013225_2_0_1"/>
<protein>
    <recommendedName>
        <fullName evidence="4">Exonuclease V</fullName>
    </recommendedName>
</protein>
<dbReference type="PANTHER" id="PTHR14464">
    <property type="entry name" value="EXONUCLEASE V"/>
    <property type="match status" value="1"/>
</dbReference>
<feature type="compositionally biased region" description="Low complexity" evidence="2">
    <location>
        <begin position="83"/>
        <end position="92"/>
    </location>
</feature>
<organism>
    <name type="scientific">Serpula lacrymans var. lacrymans (strain S7.9)</name>
    <name type="common">Dry rot fungus</name>
    <dbReference type="NCBI Taxonomy" id="578457"/>
    <lineage>
        <taxon>Eukaryota</taxon>
        <taxon>Fungi</taxon>
        <taxon>Dikarya</taxon>
        <taxon>Basidiomycota</taxon>
        <taxon>Agaricomycotina</taxon>
        <taxon>Agaricomycetes</taxon>
        <taxon>Agaricomycetidae</taxon>
        <taxon>Boletales</taxon>
        <taxon>Coniophorineae</taxon>
        <taxon>Serpulaceae</taxon>
        <taxon>Serpula</taxon>
    </lineage>
</organism>
<dbReference type="AlphaFoldDB" id="F8P579"/>
<name>F8P579_SERL9</name>
<dbReference type="RefSeq" id="XP_007321552.1">
    <property type="nucleotide sequence ID" value="XM_007321490.1"/>
</dbReference>
<dbReference type="OrthoDB" id="354769at2759"/>
<reference evidence="3" key="1">
    <citation type="submission" date="2011-04" db="EMBL/GenBank/DDBJ databases">
        <title>Evolution of plant cell wall degrading machinery underlies the functional diversity of forest fungi.</title>
        <authorList>
            <consortium name="US DOE Joint Genome Institute (JGI-PGF)"/>
            <person name="Eastwood D.C."/>
            <person name="Floudas D."/>
            <person name="Binder M."/>
            <person name="Majcherczyk A."/>
            <person name="Schneider P."/>
            <person name="Aerts A."/>
            <person name="Asiegbu F.O."/>
            <person name="Baker S.E."/>
            <person name="Barry K."/>
            <person name="Bendiksby M."/>
            <person name="Blumentritt M."/>
            <person name="Coutinho P.M."/>
            <person name="Cullen D."/>
            <person name="Cullen D."/>
            <person name="Gathman A."/>
            <person name="Goodell B."/>
            <person name="Henrissat B."/>
            <person name="Ihrmark K."/>
            <person name="Kauserud H."/>
            <person name="Kohler A."/>
            <person name="LaButti K."/>
            <person name="Lapidus A."/>
            <person name="Lavin J.L."/>
            <person name="Lee Y.-H."/>
            <person name="Lindquist E."/>
            <person name="Lilly W."/>
            <person name="Lucas S."/>
            <person name="Morin E."/>
            <person name="Murat C."/>
            <person name="Oguiza J.A."/>
            <person name="Park J."/>
            <person name="Pisabarro A.G."/>
            <person name="Riley R."/>
            <person name="Rosling A."/>
            <person name="Salamov A."/>
            <person name="Schmidt O."/>
            <person name="Schmutz J."/>
            <person name="Skrede I."/>
            <person name="Stenlid J."/>
            <person name="Wiebenga A."/>
            <person name="Xie X."/>
            <person name="Kues U."/>
            <person name="Hibbett D.S."/>
            <person name="Hoffmeister D."/>
            <person name="Hogberg N."/>
            <person name="Martin F."/>
            <person name="Grigoriev I.V."/>
            <person name="Watkinson S.C."/>
        </authorList>
    </citation>
    <scope>NUCLEOTIDE SEQUENCE</scope>
    <source>
        <strain evidence="3">S7.9</strain>
    </source>
</reference>
<proteinExistence type="inferred from homology"/>
<evidence type="ECO:0000256" key="2">
    <source>
        <dbReference type="SAM" id="MobiDB-lite"/>
    </source>
</evidence>
<feature type="compositionally biased region" description="Low complexity" evidence="2">
    <location>
        <begin position="294"/>
        <end position="306"/>
    </location>
</feature>
<evidence type="ECO:0008006" key="4">
    <source>
        <dbReference type="Google" id="ProtNLM"/>
    </source>
</evidence>
<feature type="region of interest" description="Disordered" evidence="2">
    <location>
        <begin position="31"/>
        <end position="60"/>
    </location>
</feature>